<proteinExistence type="predicted"/>
<evidence type="ECO:0008006" key="5">
    <source>
        <dbReference type="Google" id="ProtNLM"/>
    </source>
</evidence>
<dbReference type="Proteomes" id="UP000297014">
    <property type="component" value="Unassembled WGS sequence"/>
</dbReference>
<dbReference type="Proteomes" id="UP000002754">
    <property type="component" value="Unassembled WGS sequence"/>
</dbReference>
<protein>
    <recommendedName>
        <fullName evidence="5">Asparagine synthetase domain-containing protein</fullName>
    </recommendedName>
</protein>
<keyword evidence="3" id="KW-1185">Reference proteome</keyword>
<sequence>MLTDLDVEVPNSMWQKLSLGKFNLFYDPLNKLELSKNGEDWLVLLGYTIDVKNNTSDTCFIAEKLLACLNKSDNEFYDYLDYLSGRHIIVYQLRGEIKVLSDATGLKSIVYSKNQNVIASHVNIVKDLTRAKKDSKIKDEWKKEFGGYYIPGHYTPYENIYFLTPNTYLDLETKKAIRFFPRENLNLKPVKEVAELISESVRKQFSILSADFDKKIIFSLTAGMDSRTTLSLCKEITNEIDFFTYYKVFKEDKKRVKSLEIDKHVVEDIVYNLGLKHSFLPLRVDEVENDFSDFVKIMSLNSLRPHNFKLAKFYYEKFSDESIHIRSNILEIGRYFYREKIKLPRELTSEGMASCYSKNATDNKSIQGLFNEYSSHVNMKDIYNYDPYDILYWEYRMGIWHAQLLLESDVSHDTFIPFNSRHILKLFLSVSENHKKNYSVFKEITSSNWPILDYWGINTIEKPIDRINEEVDNYGLDLKEFKFNSNVSFKFKKTRSSNKFLINKNDPKKGEFVECYYKLQTKVERDYLILLNVRSPYENKKNIGRMKYQVLLNENVFIEEDISQWGESNTISIPFRAEESSAKISIRIVTIRDCEKWNWGRAGTMIIERLIFREVQTDSSFCISTSSPFSKRVPNINK</sequence>
<gene>
    <name evidence="2" type="ORF">AJ85_02180</name>
    <name evidence="1" type="ORF">BALCAV_0213480</name>
</gene>
<dbReference type="eggNOG" id="COG0367">
    <property type="taxonomic scope" value="Bacteria"/>
</dbReference>
<comment type="caution">
    <text evidence="1">The sequence shown here is derived from an EMBL/GenBank/DDBJ whole genome shotgun (WGS) entry which is preliminary data.</text>
</comment>
<name>A0A094YTU5_ALKAL</name>
<dbReference type="AlphaFoldDB" id="A0A094YTU5"/>
<reference evidence="2 4" key="2">
    <citation type="submission" date="2014-01" db="EMBL/GenBank/DDBJ databases">
        <title>Draft genome sequencing of Bacillus alcalophilus CGMCC 1.3604.</title>
        <authorList>
            <person name="Yang J."/>
            <person name="Diao L."/>
            <person name="Yang S."/>
        </authorList>
    </citation>
    <scope>NUCLEOTIDE SEQUENCE [LARGE SCALE GENOMIC DNA]</scope>
    <source>
        <strain evidence="2 4">CGMCC 1.3604</strain>
    </source>
</reference>
<dbReference type="SUPFAM" id="SSF52402">
    <property type="entry name" value="Adenine nucleotide alpha hydrolases-like"/>
    <property type="match status" value="1"/>
</dbReference>
<dbReference type="InterPro" id="IPR014729">
    <property type="entry name" value="Rossmann-like_a/b/a_fold"/>
</dbReference>
<dbReference type="EMBL" id="ALPT02000043">
    <property type="protein sequence ID" value="KGA96897.1"/>
    <property type="molecule type" value="Genomic_DNA"/>
</dbReference>
<dbReference type="Gene3D" id="3.40.50.620">
    <property type="entry name" value="HUPs"/>
    <property type="match status" value="1"/>
</dbReference>
<reference evidence="1 3" key="1">
    <citation type="journal article" date="2014" name="Genome Announc.">
        <title>Draft Genome Sequence of Bacillus alcalophilus AV1934, a Classic Alkaliphile Isolated from Human Feces in 1934.</title>
        <authorList>
            <person name="Attie O."/>
            <person name="Jayaprakash A."/>
            <person name="Shah H."/>
            <person name="Paulsen I.T."/>
            <person name="Morino M."/>
            <person name="Takahashi Y."/>
            <person name="Narumi I."/>
            <person name="Sachidanandam R."/>
            <person name="Satoh K."/>
            <person name="Ito M."/>
            <person name="Krulwich T.A."/>
        </authorList>
    </citation>
    <scope>NUCLEOTIDE SEQUENCE [LARGE SCALE GENOMIC DNA]</scope>
    <source>
        <strain evidence="1 3">AV1934</strain>
    </source>
</reference>
<organism evidence="1 3">
    <name type="scientific">Alkalihalobacillus alcalophilus ATCC 27647 = CGMCC 1.3604</name>
    <dbReference type="NCBI Taxonomy" id="1218173"/>
    <lineage>
        <taxon>Bacteria</taxon>
        <taxon>Bacillati</taxon>
        <taxon>Bacillota</taxon>
        <taxon>Bacilli</taxon>
        <taxon>Bacillales</taxon>
        <taxon>Bacillaceae</taxon>
        <taxon>Alkalihalobacillus</taxon>
    </lineage>
</organism>
<evidence type="ECO:0000313" key="3">
    <source>
        <dbReference type="Proteomes" id="UP000002754"/>
    </source>
</evidence>
<evidence type="ECO:0000313" key="1">
    <source>
        <dbReference type="EMBL" id="KGA96897.1"/>
    </source>
</evidence>
<accession>A0A094YTU5</accession>
<evidence type="ECO:0000313" key="2">
    <source>
        <dbReference type="EMBL" id="THG88604.1"/>
    </source>
</evidence>
<evidence type="ECO:0000313" key="4">
    <source>
        <dbReference type="Proteomes" id="UP000297014"/>
    </source>
</evidence>
<dbReference type="EMBL" id="JALP01000362">
    <property type="protein sequence ID" value="THG88604.1"/>
    <property type="molecule type" value="Genomic_DNA"/>
</dbReference>
<dbReference type="STRING" id="1218173.BALCAV_0213480"/>